<keyword evidence="10" id="KW-1133">Transmembrane helix</keyword>
<dbReference type="InterPro" id="IPR035500">
    <property type="entry name" value="NHR-like_dom_sf"/>
</dbReference>
<dbReference type="SUPFAM" id="SSF48508">
    <property type="entry name" value="Nuclear receptor ligand-binding domain"/>
    <property type="match status" value="1"/>
</dbReference>
<dbReference type="SMART" id="SM00399">
    <property type="entry name" value="ZnF_C4"/>
    <property type="match status" value="1"/>
</dbReference>
<evidence type="ECO:0000256" key="6">
    <source>
        <dbReference type="ARBA" id="ARBA00023163"/>
    </source>
</evidence>
<evidence type="ECO:0000256" key="10">
    <source>
        <dbReference type="SAM" id="Phobius"/>
    </source>
</evidence>
<dbReference type="GO" id="GO:0008270">
    <property type="term" value="F:zinc ion binding"/>
    <property type="evidence" value="ECO:0007669"/>
    <property type="project" value="UniProtKB-KW"/>
</dbReference>
<accession>A0A7R9KCE3</accession>
<keyword evidence="4" id="KW-0805">Transcription regulation</keyword>
<name>A0A7R9KCE3_9ACAR</name>
<keyword evidence="7" id="KW-0675">Receptor</keyword>
<dbReference type="GO" id="GO:0030154">
    <property type="term" value="P:cell differentiation"/>
    <property type="evidence" value="ECO:0007669"/>
    <property type="project" value="TreeGrafter"/>
</dbReference>
<evidence type="ECO:0000256" key="2">
    <source>
        <dbReference type="ARBA" id="ARBA00022771"/>
    </source>
</evidence>
<dbReference type="PANTHER" id="PTHR24082">
    <property type="entry name" value="NUCLEAR HORMONE RECEPTOR"/>
    <property type="match status" value="1"/>
</dbReference>
<dbReference type="GO" id="GO:0000122">
    <property type="term" value="P:negative regulation of transcription by RNA polymerase II"/>
    <property type="evidence" value="ECO:0007669"/>
    <property type="project" value="TreeGrafter"/>
</dbReference>
<feature type="domain" description="Nuclear receptor" evidence="11">
    <location>
        <begin position="1"/>
        <end position="64"/>
    </location>
</feature>
<dbReference type="GO" id="GO:0004879">
    <property type="term" value="F:nuclear receptor activity"/>
    <property type="evidence" value="ECO:0007669"/>
    <property type="project" value="TreeGrafter"/>
</dbReference>
<evidence type="ECO:0000256" key="4">
    <source>
        <dbReference type="ARBA" id="ARBA00023015"/>
    </source>
</evidence>
<dbReference type="PROSITE" id="PS51030">
    <property type="entry name" value="NUCLEAR_REC_DBD_2"/>
    <property type="match status" value="1"/>
</dbReference>
<gene>
    <name evidence="12" type="ORF">OSB1V03_LOCUS139</name>
</gene>
<keyword evidence="13" id="KW-1185">Reference proteome</keyword>
<dbReference type="AlphaFoldDB" id="A0A7R9KCE3"/>
<evidence type="ECO:0000313" key="13">
    <source>
        <dbReference type="Proteomes" id="UP000759131"/>
    </source>
</evidence>
<dbReference type="InterPro" id="IPR050234">
    <property type="entry name" value="Nuclear_hormone_rcpt_NR1"/>
</dbReference>
<dbReference type="InterPro" id="IPR001628">
    <property type="entry name" value="Znf_hrmn_rcpt"/>
</dbReference>
<evidence type="ECO:0000256" key="3">
    <source>
        <dbReference type="ARBA" id="ARBA00022833"/>
    </source>
</evidence>
<evidence type="ECO:0000256" key="9">
    <source>
        <dbReference type="SAM" id="MobiDB-lite"/>
    </source>
</evidence>
<dbReference type="GO" id="GO:0000978">
    <property type="term" value="F:RNA polymerase II cis-regulatory region sequence-specific DNA binding"/>
    <property type="evidence" value="ECO:0007669"/>
    <property type="project" value="TreeGrafter"/>
</dbReference>
<protein>
    <recommendedName>
        <fullName evidence="11">Nuclear receptor domain-containing protein</fullName>
    </recommendedName>
</protein>
<feature type="transmembrane region" description="Helical" evidence="10">
    <location>
        <begin position="500"/>
        <end position="519"/>
    </location>
</feature>
<dbReference type="InterPro" id="IPR013088">
    <property type="entry name" value="Znf_NHR/GATA"/>
</dbReference>
<keyword evidence="10" id="KW-0472">Membrane</keyword>
<keyword evidence="2" id="KW-0863">Zinc-finger</keyword>
<keyword evidence="8" id="KW-0539">Nucleus</keyword>
<organism evidence="12">
    <name type="scientific">Medioppia subpectinata</name>
    <dbReference type="NCBI Taxonomy" id="1979941"/>
    <lineage>
        <taxon>Eukaryota</taxon>
        <taxon>Metazoa</taxon>
        <taxon>Ecdysozoa</taxon>
        <taxon>Arthropoda</taxon>
        <taxon>Chelicerata</taxon>
        <taxon>Arachnida</taxon>
        <taxon>Acari</taxon>
        <taxon>Acariformes</taxon>
        <taxon>Sarcoptiformes</taxon>
        <taxon>Oribatida</taxon>
        <taxon>Brachypylina</taxon>
        <taxon>Oppioidea</taxon>
        <taxon>Oppiidae</taxon>
        <taxon>Medioppia</taxon>
    </lineage>
</organism>
<keyword evidence="1" id="KW-0479">Metal-binding</keyword>
<dbReference type="PRINTS" id="PR00047">
    <property type="entry name" value="STROIDFINGER"/>
</dbReference>
<feature type="region of interest" description="Disordered" evidence="9">
    <location>
        <begin position="438"/>
        <end position="460"/>
    </location>
</feature>
<dbReference type="EMBL" id="CAJPIZ010000021">
    <property type="protein sequence ID" value="CAG2100069.1"/>
    <property type="molecule type" value="Genomic_DNA"/>
</dbReference>
<keyword evidence="10" id="KW-0812">Transmembrane</keyword>
<dbReference type="Gene3D" id="3.30.50.10">
    <property type="entry name" value="Erythroid Transcription Factor GATA-1, subunit A"/>
    <property type="match status" value="1"/>
</dbReference>
<keyword evidence="3" id="KW-0862">Zinc</keyword>
<dbReference type="Gene3D" id="1.10.565.10">
    <property type="entry name" value="Retinoid X Receptor"/>
    <property type="match status" value="1"/>
</dbReference>
<evidence type="ECO:0000256" key="8">
    <source>
        <dbReference type="ARBA" id="ARBA00023242"/>
    </source>
</evidence>
<evidence type="ECO:0000256" key="7">
    <source>
        <dbReference type="ARBA" id="ARBA00023170"/>
    </source>
</evidence>
<dbReference type="EMBL" id="OC854596">
    <property type="protein sequence ID" value="CAD7619639.1"/>
    <property type="molecule type" value="Genomic_DNA"/>
</dbReference>
<sequence>IHFDAITCESCKAFFRRNALNNQDKYICKFAGNCEIDVGNRICCKKCRLDKCFAVGMKSSLIITKPNDGNNSHINAYNKNAQHLNDDKILINSSVLNVNNHKTLNKKRLKLANNSQLNQLNDNNCVSNNTLQNIMVPIMKPISDYSNTFNELEGNRLGELLDALKLMVYPVVNTGDQLIVHHFSEAYDVLYEFKEIEIQNIIKMSKCLHKFKTLIDHDQLILIKYSAIEIDTLRLLLNFNYGDMAWNKKGRFNVRLDSFKANENMDEYNLHIDFLTNFEWDSDILVIHLTTGTTNYWAMDREAIGGTMLSPEYTSGNTIFSSQTGCRTASEELPPFGCLISANRADRSRVGSFARTLNVNKLSRQLWARLVVAVGGHHWRQVSGKLYVQGFAVDDLHGLAFGHSAEVSALFKHHLFVVGVITGGADETDLAVRPVQSSAVRDNSGPEGHANRLPSTSQNRADTVVVNDRQSPSRVNAVEPVTSSHWAPAVPPLILHNRRIVSVVSFFFAFFLYLPSVAIT</sequence>
<evidence type="ECO:0000313" key="12">
    <source>
        <dbReference type="EMBL" id="CAD7619639.1"/>
    </source>
</evidence>
<evidence type="ECO:0000256" key="1">
    <source>
        <dbReference type="ARBA" id="ARBA00022723"/>
    </source>
</evidence>
<evidence type="ECO:0000256" key="5">
    <source>
        <dbReference type="ARBA" id="ARBA00023125"/>
    </source>
</evidence>
<reference evidence="12" key="1">
    <citation type="submission" date="2020-11" db="EMBL/GenBank/DDBJ databases">
        <authorList>
            <person name="Tran Van P."/>
        </authorList>
    </citation>
    <scope>NUCLEOTIDE SEQUENCE</scope>
</reference>
<feature type="non-terminal residue" evidence="12">
    <location>
        <position position="1"/>
    </location>
</feature>
<dbReference type="Proteomes" id="UP000759131">
    <property type="component" value="Unassembled WGS sequence"/>
</dbReference>
<evidence type="ECO:0000259" key="11">
    <source>
        <dbReference type="PROSITE" id="PS51030"/>
    </source>
</evidence>
<dbReference type="SUPFAM" id="SSF57716">
    <property type="entry name" value="Glucocorticoid receptor-like (DNA-binding domain)"/>
    <property type="match status" value="1"/>
</dbReference>
<keyword evidence="6" id="KW-0804">Transcription</keyword>
<dbReference type="Pfam" id="PF00105">
    <property type="entry name" value="zf-C4"/>
    <property type="match status" value="1"/>
</dbReference>
<keyword evidence="5" id="KW-0238">DNA-binding</keyword>
<dbReference type="GO" id="GO:0045944">
    <property type="term" value="P:positive regulation of transcription by RNA polymerase II"/>
    <property type="evidence" value="ECO:0007669"/>
    <property type="project" value="TreeGrafter"/>
</dbReference>
<proteinExistence type="predicted"/>
<dbReference type="OrthoDB" id="5850793at2759"/>
<dbReference type="PANTHER" id="PTHR24082:SF283">
    <property type="entry name" value="NUCLEAR HORMONE RECEPTOR HR96"/>
    <property type="match status" value="1"/>
</dbReference>
<feature type="non-terminal residue" evidence="12">
    <location>
        <position position="520"/>
    </location>
</feature>